<organism evidence="1 2">
    <name type="scientific">Litoribacillus peritrichatus</name>
    <dbReference type="NCBI Taxonomy" id="718191"/>
    <lineage>
        <taxon>Bacteria</taxon>
        <taxon>Pseudomonadati</taxon>
        <taxon>Pseudomonadota</taxon>
        <taxon>Gammaproteobacteria</taxon>
        <taxon>Oceanospirillales</taxon>
        <taxon>Oceanospirillaceae</taxon>
        <taxon>Litoribacillus</taxon>
    </lineage>
</organism>
<proteinExistence type="predicted"/>
<dbReference type="RefSeq" id="WP_344799880.1">
    <property type="nucleotide sequence ID" value="NZ_BAABBN010000012.1"/>
</dbReference>
<gene>
    <name evidence="1" type="ORF">GCM10022277_34830</name>
</gene>
<dbReference type="EMBL" id="BAABBN010000012">
    <property type="protein sequence ID" value="GAA3935339.1"/>
    <property type="molecule type" value="Genomic_DNA"/>
</dbReference>
<evidence type="ECO:0000313" key="1">
    <source>
        <dbReference type="EMBL" id="GAA3935339.1"/>
    </source>
</evidence>
<comment type="caution">
    <text evidence="1">The sequence shown here is derived from an EMBL/GenBank/DDBJ whole genome shotgun (WGS) entry which is preliminary data.</text>
</comment>
<dbReference type="Proteomes" id="UP001501565">
    <property type="component" value="Unassembled WGS sequence"/>
</dbReference>
<reference evidence="2" key="1">
    <citation type="journal article" date="2019" name="Int. J. Syst. Evol. Microbiol.">
        <title>The Global Catalogue of Microorganisms (GCM) 10K type strain sequencing project: providing services to taxonomists for standard genome sequencing and annotation.</title>
        <authorList>
            <consortium name="The Broad Institute Genomics Platform"/>
            <consortium name="The Broad Institute Genome Sequencing Center for Infectious Disease"/>
            <person name="Wu L."/>
            <person name="Ma J."/>
        </authorList>
    </citation>
    <scope>NUCLEOTIDE SEQUENCE [LARGE SCALE GENOMIC DNA]</scope>
    <source>
        <strain evidence="2">JCM 17551</strain>
    </source>
</reference>
<sequence>MSNDSGAGSYPEGQALYVVLFKCKVLPECSFVMDDSAHLFGVCLVYEKSETFAKEVVKAELANDHLVLGHVFLCSLFRSQEWREDIPEHNEMLGLAEKACRERQLCFGTFISEEIIAEQRLDAWLALYSADAL</sequence>
<protein>
    <submittedName>
        <fullName evidence="1">Uncharacterized protein</fullName>
    </submittedName>
</protein>
<evidence type="ECO:0000313" key="2">
    <source>
        <dbReference type="Proteomes" id="UP001501565"/>
    </source>
</evidence>
<keyword evidence="2" id="KW-1185">Reference proteome</keyword>
<accession>A0ABP7N2N4</accession>
<name>A0ABP7N2N4_9GAMM</name>